<accession>A0A3P3ZS48</accession>
<dbReference type="Pfam" id="PF07152">
    <property type="entry name" value="YaeQ"/>
    <property type="match status" value="1"/>
</dbReference>
<organism evidence="1">
    <name type="scientific">mine drainage metagenome</name>
    <dbReference type="NCBI Taxonomy" id="410659"/>
    <lineage>
        <taxon>unclassified sequences</taxon>
        <taxon>metagenomes</taxon>
        <taxon>ecological metagenomes</taxon>
    </lineage>
</organism>
<gene>
    <name evidence="1" type="primary">yaeQ</name>
    <name evidence="1" type="ORF">CARN8_810003</name>
</gene>
<dbReference type="InterPro" id="IPR011335">
    <property type="entry name" value="Restrct_endonuc-II-like"/>
</dbReference>
<proteinExistence type="predicted"/>
<dbReference type="InterPro" id="IPR038590">
    <property type="entry name" value="YaeQ_sf"/>
</dbReference>
<dbReference type="EMBL" id="UOYP01000706">
    <property type="protein sequence ID" value="VAY89693.1"/>
    <property type="molecule type" value="Genomic_DNA"/>
</dbReference>
<dbReference type="SMART" id="SM01322">
    <property type="entry name" value="YaeQ"/>
    <property type="match status" value="1"/>
</dbReference>
<dbReference type="PANTHER" id="PTHR38784:SF1">
    <property type="entry name" value="SUCROSE PHOSPHORYLASE"/>
    <property type="match status" value="1"/>
</dbReference>
<protein>
    <recommendedName>
        <fullName evidence="2">YaeQ protein</fullName>
    </recommendedName>
</protein>
<dbReference type="SUPFAM" id="SSF52980">
    <property type="entry name" value="Restriction endonuclease-like"/>
    <property type="match status" value="1"/>
</dbReference>
<sequence>MALKSTVFKVNLQISNMDRPYYASHTLTIARHPSETDERMMVRLLAFALHAHEHLTFARGGTADQEEPDLWKKDLTGAIDEWIDVGLPDEKRVLKACGRARRVIIYAYGGSAVPLWWAGMSSRLRRLSNLSVLSLPLSDSQALAHLVERTMDLNCLIQDDGILLSNSSGSVPVTVTPLKGFS</sequence>
<dbReference type="PANTHER" id="PTHR38784">
    <property type="entry name" value="SUCROSE PHOSPHORYLASE"/>
    <property type="match status" value="1"/>
</dbReference>
<evidence type="ECO:0008006" key="2">
    <source>
        <dbReference type="Google" id="ProtNLM"/>
    </source>
</evidence>
<dbReference type="Gene3D" id="3.10.640.10">
    <property type="entry name" value="Restriction endonuclease-like alpha-beta roll domain"/>
    <property type="match status" value="1"/>
</dbReference>
<dbReference type="InterPro" id="IPR009822">
    <property type="entry name" value="YaeQ"/>
</dbReference>
<dbReference type="AlphaFoldDB" id="A0A3P3ZS48"/>
<name>A0A3P3ZS48_9ZZZZ</name>
<dbReference type="CDD" id="cd22368">
    <property type="entry name" value="YaeQ-like"/>
    <property type="match status" value="1"/>
</dbReference>
<reference evidence="1" key="1">
    <citation type="submission" date="2018-10" db="EMBL/GenBank/DDBJ databases">
        <authorList>
            <person name="Plewniak F."/>
        </authorList>
    </citation>
    <scope>NUCLEOTIDE SEQUENCE</scope>
</reference>
<evidence type="ECO:0000313" key="1">
    <source>
        <dbReference type="EMBL" id="VAY89693.1"/>
    </source>
</evidence>
<dbReference type="PIRSF" id="PIRSF011484">
    <property type="entry name" value="YaeQ"/>
    <property type="match status" value="1"/>
</dbReference>